<sequence length="195" mass="21733">MRTSNALQRNRLCETLPYVTASSEELETSVPRAEPTSFDSYVRARSDGLLRLAWLITRNWDDARDAIQDAFVSLYPRWPQLPSGARLESYVYRSAVNACLRIIRSRKADPVADPAGLREAPILGDPTATVAASTELWRLCGKLPPLQRTAVVLRFYQDLSFAEVAAAMGCREATARSHVHRAIATLRTSLKEDLS</sequence>
<gene>
    <name evidence="8" type="ORF">ATK74_0790</name>
</gene>
<dbReference type="EMBL" id="PDJC01000001">
    <property type="protein sequence ID" value="PFG16256.1"/>
    <property type="molecule type" value="Genomic_DNA"/>
</dbReference>
<dbReference type="Gene3D" id="1.10.1740.10">
    <property type="match status" value="1"/>
</dbReference>
<dbReference type="PANTHER" id="PTHR43133:SF50">
    <property type="entry name" value="ECF RNA POLYMERASE SIGMA FACTOR SIGM"/>
    <property type="match status" value="1"/>
</dbReference>
<dbReference type="CDD" id="cd06171">
    <property type="entry name" value="Sigma70_r4"/>
    <property type="match status" value="1"/>
</dbReference>
<feature type="domain" description="RNA polymerase sigma-70 region 2" evidence="6">
    <location>
        <begin position="45"/>
        <end position="107"/>
    </location>
</feature>
<keyword evidence="4" id="KW-0238">DNA-binding</keyword>
<keyword evidence="5" id="KW-0804">Transcription</keyword>
<evidence type="ECO:0000256" key="3">
    <source>
        <dbReference type="ARBA" id="ARBA00023082"/>
    </source>
</evidence>
<dbReference type="Proteomes" id="UP000226079">
    <property type="component" value="Unassembled WGS sequence"/>
</dbReference>
<evidence type="ECO:0000256" key="4">
    <source>
        <dbReference type="ARBA" id="ARBA00023125"/>
    </source>
</evidence>
<feature type="domain" description="RNA polymerase sigma factor 70 region 4 type 2" evidence="7">
    <location>
        <begin position="135"/>
        <end position="186"/>
    </location>
</feature>
<dbReference type="AlphaFoldDB" id="A0A2A9CQ37"/>
<evidence type="ECO:0000313" key="8">
    <source>
        <dbReference type="EMBL" id="PFG16256.1"/>
    </source>
</evidence>
<dbReference type="InterPro" id="IPR014284">
    <property type="entry name" value="RNA_pol_sigma-70_dom"/>
</dbReference>
<evidence type="ECO:0000256" key="1">
    <source>
        <dbReference type="ARBA" id="ARBA00010641"/>
    </source>
</evidence>
<evidence type="ECO:0000313" key="9">
    <source>
        <dbReference type="Proteomes" id="UP000226079"/>
    </source>
</evidence>
<dbReference type="NCBIfam" id="TIGR02937">
    <property type="entry name" value="sigma70-ECF"/>
    <property type="match status" value="1"/>
</dbReference>
<dbReference type="GO" id="GO:0003677">
    <property type="term" value="F:DNA binding"/>
    <property type="evidence" value="ECO:0007669"/>
    <property type="project" value="UniProtKB-KW"/>
</dbReference>
<keyword evidence="2" id="KW-0805">Transcription regulation</keyword>
<dbReference type="InterPro" id="IPR013249">
    <property type="entry name" value="RNA_pol_sigma70_r4_t2"/>
</dbReference>
<keyword evidence="9" id="KW-1185">Reference proteome</keyword>
<dbReference type="Pfam" id="PF08281">
    <property type="entry name" value="Sigma70_r4_2"/>
    <property type="match status" value="1"/>
</dbReference>
<dbReference type="GO" id="GO:0016987">
    <property type="term" value="F:sigma factor activity"/>
    <property type="evidence" value="ECO:0007669"/>
    <property type="project" value="UniProtKB-KW"/>
</dbReference>
<dbReference type="OrthoDB" id="3692620at2"/>
<evidence type="ECO:0000259" key="7">
    <source>
        <dbReference type="Pfam" id="PF08281"/>
    </source>
</evidence>
<organism evidence="8 9">
    <name type="scientific">Propionicimonas paludicola</name>
    <dbReference type="NCBI Taxonomy" id="185243"/>
    <lineage>
        <taxon>Bacteria</taxon>
        <taxon>Bacillati</taxon>
        <taxon>Actinomycetota</taxon>
        <taxon>Actinomycetes</taxon>
        <taxon>Propionibacteriales</taxon>
        <taxon>Nocardioidaceae</taxon>
        <taxon>Propionicimonas</taxon>
    </lineage>
</organism>
<evidence type="ECO:0000259" key="6">
    <source>
        <dbReference type="Pfam" id="PF04542"/>
    </source>
</evidence>
<evidence type="ECO:0000256" key="2">
    <source>
        <dbReference type="ARBA" id="ARBA00023015"/>
    </source>
</evidence>
<name>A0A2A9CQ37_9ACTN</name>
<dbReference type="SUPFAM" id="SSF88946">
    <property type="entry name" value="Sigma2 domain of RNA polymerase sigma factors"/>
    <property type="match status" value="1"/>
</dbReference>
<accession>A0A2A9CQ37</accession>
<comment type="caution">
    <text evidence="8">The sequence shown here is derived from an EMBL/GenBank/DDBJ whole genome shotgun (WGS) entry which is preliminary data.</text>
</comment>
<proteinExistence type="inferred from homology"/>
<dbReference type="InterPro" id="IPR007627">
    <property type="entry name" value="RNA_pol_sigma70_r2"/>
</dbReference>
<dbReference type="InterPro" id="IPR013325">
    <property type="entry name" value="RNA_pol_sigma_r2"/>
</dbReference>
<dbReference type="GO" id="GO:0006352">
    <property type="term" value="P:DNA-templated transcription initiation"/>
    <property type="evidence" value="ECO:0007669"/>
    <property type="project" value="InterPro"/>
</dbReference>
<evidence type="ECO:0000256" key="5">
    <source>
        <dbReference type="ARBA" id="ARBA00023163"/>
    </source>
</evidence>
<reference evidence="8 9" key="1">
    <citation type="submission" date="2017-10" db="EMBL/GenBank/DDBJ databases">
        <title>Sequencing the genomes of 1000 actinobacteria strains.</title>
        <authorList>
            <person name="Klenk H.-P."/>
        </authorList>
    </citation>
    <scope>NUCLEOTIDE SEQUENCE [LARGE SCALE GENOMIC DNA]</scope>
    <source>
        <strain evidence="8 9">DSM 15597</strain>
    </source>
</reference>
<dbReference type="InterPro" id="IPR013324">
    <property type="entry name" value="RNA_pol_sigma_r3/r4-like"/>
</dbReference>
<keyword evidence="3" id="KW-0731">Sigma factor</keyword>
<comment type="similarity">
    <text evidence="1">Belongs to the sigma-70 factor family. ECF subfamily.</text>
</comment>
<dbReference type="InterPro" id="IPR036388">
    <property type="entry name" value="WH-like_DNA-bd_sf"/>
</dbReference>
<protein>
    <submittedName>
        <fullName evidence="8">RNA polymerase sigma factor (Sigma-70 family)</fullName>
    </submittedName>
</protein>
<dbReference type="Gene3D" id="1.10.10.10">
    <property type="entry name" value="Winged helix-like DNA-binding domain superfamily/Winged helix DNA-binding domain"/>
    <property type="match status" value="1"/>
</dbReference>
<dbReference type="Pfam" id="PF04542">
    <property type="entry name" value="Sigma70_r2"/>
    <property type="match status" value="1"/>
</dbReference>
<dbReference type="InterPro" id="IPR039425">
    <property type="entry name" value="RNA_pol_sigma-70-like"/>
</dbReference>
<dbReference type="PANTHER" id="PTHR43133">
    <property type="entry name" value="RNA POLYMERASE ECF-TYPE SIGMA FACTO"/>
    <property type="match status" value="1"/>
</dbReference>
<dbReference type="SUPFAM" id="SSF88659">
    <property type="entry name" value="Sigma3 and sigma4 domains of RNA polymerase sigma factors"/>
    <property type="match status" value="1"/>
</dbReference>